<gene>
    <name evidence="11" type="ORF">FH972_003890</name>
</gene>
<evidence type="ECO:0000256" key="9">
    <source>
        <dbReference type="SAM" id="Phobius"/>
    </source>
</evidence>
<evidence type="ECO:0000256" key="6">
    <source>
        <dbReference type="ARBA" id="ARBA00023136"/>
    </source>
</evidence>
<dbReference type="GO" id="GO:0034220">
    <property type="term" value="P:monoatomic ion transmembrane transport"/>
    <property type="evidence" value="ECO:0007669"/>
    <property type="project" value="UniProtKB-KW"/>
</dbReference>
<comment type="similarity">
    <text evidence="2">Belongs to the MscS (TC 1.A.23) family.</text>
</comment>
<evidence type="ECO:0000313" key="11">
    <source>
        <dbReference type="EMBL" id="KAE7999462.1"/>
    </source>
</evidence>
<dbReference type="Gene3D" id="2.30.30.60">
    <property type="match status" value="1"/>
</dbReference>
<feature type="transmembrane region" description="Helical" evidence="9">
    <location>
        <begin position="268"/>
        <end position="290"/>
    </location>
</feature>
<reference evidence="11 12" key="1">
    <citation type="submission" date="2019-06" db="EMBL/GenBank/DDBJ databases">
        <title>A chromosomal-level reference genome of Carpinus fangiana (Coryloideae, Betulaceae).</title>
        <authorList>
            <person name="Yang X."/>
            <person name="Wang Z."/>
            <person name="Zhang L."/>
            <person name="Hao G."/>
            <person name="Liu J."/>
            <person name="Yang Y."/>
        </authorList>
    </citation>
    <scope>NUCLEOTIDE SEQUENCE [LARGE SCALE GENOMIC DNA]</scope>
    <source>
        <strain evidence="11">Cfa_2016G</strain>
        <tissue evidence="11">Leaf</tissue>
    </source>
</reference>
<feature type="transmembrane region" description="Helical" evidence="9">
    <location>
        <begin position="296"/>
        <end position="313"/>
    </location>
</feature>
<keyword evidence="4 9" id="KW-1133">Transmembrane helix</keyword>
<dbReference type="EMBL" id="CM017321">
    <property type="protein sequence ID" value="KAE7999462.1"/>
    <property type="molecule type" value="Genomic_DNA"/>
</dbReference>
<evidence type="ECO:0000256" key="1">
    <source>
        <dbReference type="ARBA" id="ARBA00004141"/>
    </source>
</evidence>
<name>A0A5N6QJE6_9ROSI</name>
<feature type="transmembrane region" description="Helical" evidence="9">
    <location>
        <begin position="334"/>
        <end position="354"/>
    </location>
</feature>
<dbReference type="GO" id="GO:0016020">
    <property type="term" value="C:membrane"/>
    <property type="evidence" value="ECO:0007669"/>
    <property type="project" value="UniProtKB-SubCell"/>
</dbReference>
<feature type="region of interest" description="Disordered" evidence="8">
    <location>
        <begin position="127"/>
        <end position="158"/>
    </location>
</feature>
<dbReference type="AlphaFoldDB" id="A0A5N6QJE6"/>
<accession>A0A5N6QJE6</accession>
<evidence type="ECO:0000256" key="8">
    <source>
        <dbReference type="SAM" id="MobiDB-lite"/>
    </source>
</evidence>
<dbReference type="Proteomes" id="UP000327013">
    <property type="component" value="Chromosome 1"/>
</dbReference>
<dbReference type="SUPFAM" id="SSF82861">
    <property type="entry name" value="Mechanosensitive channel protein MscS (YggB), transmembrane region"/>
    <property type="match status" value="1"/>
</dbReference>
<evidence type="ECO:0000313" key="12">
    <source>
        <dbReference type="Proteomes" id="UP000327013"/>
    </source>
</evidence>
<dbReference type="InterPro" id="IPR006685">
    <property type="entry name" value="MscS_channel_2nd"/>
</dbReference>
<organism evidence="11 12">
    <name type="scientific">Carpinus fangiana</name>
    <dbReference type="NCBI Taxonomy" id="176857"/>
    <lineage>
        <taxon>Eukaryota</taxon>
        <taxon>Viridiplantae</taxon>
        <taxon>Streptophyta</taxon>
        <taxon>Embryophyta</taxon>
        <taxon>Tracheophyta</taxon>
        <taxon>Spermatophyta</taxon>
        <taxon>Magnoliopsida</taxon>
        <taxon>eudicotyledons</taxon>
        <taxon>Gunneridae</taxon>
        <taxon>Pentapetalae</taxon>
        <taxon>rosids</taxon>
        <taxon>fabids</taxon>
        <taxon>Fagales</taxon>
        <taxon>Betulaceae</taxon>
        <taxon>Carpinus</taxon>
    </lineage>
</organism>
<dbReference type="PANTHER" id="PTHR30566:SF5">
    <property type="entry name" value="MECHANOSENSITIVE ION CHANNEL PROTEIN 1, MITOCHONDRIAL-RELATED"/>
    <property type="match status" value="1"/>
</dbReference>
<evidence type="ECO:0000259" key="10">
    <source>
        <dbReference type="Pfam" id="PF00924"/>
    </source>
</evidence>
<proteinExistence type="inferred from homology"/>
<dbReference type="EMBL" id="CM017321">
    <property type="protein sequence ID" value="KAE7999461.1"/>
    <property type="molecule type" value="Genomic_DNA"/>
</dbReference>
<keyword evidence="7" id="KW-0407">Ion channel</keyword>
<dbReference type="InterPro" id="IPR010920">
    <property type="entry name" value="LSM_dom_sf"/>
</dbReference>
<keyword evidence="6 9" id="KW-0472">Membrane</keyword>
<dbReference type="SUPFAM" id="SSF50182">
    <property type="entry name" value="Sm-like ribonucleoproteins"/>
    <property type="match status" value="1"/>
</dbReference>
<evidence type="ECO:0000256" key="4">
    <source>
        <dbReference type="ARBA" id="ARBA00022989"/>
    </source>
</evidence>
<dbReference type="Gene3D" id="1.10.287.1260">
    <property type="match status" value="1"/>
</dbReference>
<keyword evidence="12" id="KW-1185">Reference proteome</keyword>
<dbReference type="Pfam" id="PF00924">
    <property type="entry name" value="MS_channel_2nd"/>
    <property type="match status" value="1"/>
</dbReference>
<dbReference type="InterPro" id="IPR011014">
    <property type="entry name" value="MscS_channel_TM-2"/>
</dbReference>
<feature type="transmembrane region" description="Helical" evidence="9">
    <location>
        <begin position="208"/>
        <end position="226"/>
    </location>
</feature>
<keyword evidence="5" id="KW-0406">Ion transport</keyword>
<protein>
    <recommendedName>
        <fullName evidence="10">Mechanosensitive ion channel MscS domain-containing protein</fullName>
    </recommendedName>
</protein>
<evidence type="ECO:0000256" key="3">
    <source>
        <dbReference type="ARBA" id="ARBA00022692"/>
    </source>
</evidence>
<feature type="domain" description="Mechanosensitive ion channel MscS" evidence="10">
    <location>
        <begin position="382"/>
        <end position="449"/>
    </location>
</feature>
<evidence type="ECO:0000256" key="2">
    <source>
        <dbReference type="ARBA" id="ARBA00008017"/>
    </source>
</evidence>
<evidence type="ECO:0000256" key="5">
    <source>
        <dbReference type="ARBA" id="ARBA00023065"/>
    </source>
</evidence>
<dbReference type="PANTHER" id="PTHR30566">
    <property type="entry name" value="YNAI-RELATED MECHANOSENSITIVE ION CHANNEL"/>
    <property type="match status" value="1"/>
</dbReference>
<evidence type="ECO:0000256" key="7">
    <source>
        <dbReference type="ARBA" id="ARBA00023303"/>
    </source>
</evidence>
<keyword evidence="5" id="KW-0813">Transport</keyword>
<comment type="subcellular location">
    <subcellularLocation>
        <location evidence="1">Membrane</location>
        <topology evidence="1">Multi-pass membrane protein</topology>
    </subcellularLocation>
</comment>
<sequence length="553" mass="60840">MYQVAMMAGVRFSILRSLRNSVNPFSKMHSFQSYNSGMKLVNYDNQIYIRPWHAFVNRNYHSKESESTETFTVIHSRALGSQSLPYTQRYDIKPIAAFSPTLLNLHYRSNSPLILISPFSNQRSYSSSFGSKADRAGDPGVPAASGASGVDTSDSGVPGSEYVNTVKDVWQSIVDMTTYTGQKAKEASDELTPYVHQLLDSHPQVKNVVIPVGSTLAGTILAWVVMPRLLRRFHKYATQGPAALLSGRLPEEQIPYEKSIWGALEDPVRYLITFMAFSQIAVMVAPTTIASQYLAQAWRGAVILSFVWFLHRWKTNMFARALMGQRLVGLDRDMLLTLDKLSSVGLFTIGLMALAEACGVAVQSILTVGGIGGVATAFAAKDILGNVLSGLSLQFSKPFSLGDTIKAGNVEGQVVDMGLTTTSLLNAEKFPVIVPNSLFSSQVIVNKSRAQWRAMVTKIPVQIDDLNKIPLISNDIKSMLRLNPKVFLGKEAPYCFLSRIESSSAELTLGCNLTHMSKDELYSTEEDILLRSVQIIKKHGATLGSSWQDMTRG</sequence>
<dbReference type="EMBL" id="CM017321">
    <property type="protein sequence ID" value="KAE7999463.1"/>
    <property type="molecule type" value="Genomic_DNA"/>
</dbReference>
<keyword evidence="3 9" id="KW-0812">Transmembrane</keyword>
<dbReference type="InterPro" id="IPR023408">
    <property type="entry name" value="MscS_beta-dom_sf"/>
</dbReference>
<dbReference type="OrthoDB" id="567160at2759"/>